<dbReference type="Proteomes" id="UP000185109">
    <property type="component" value="Plasmid pRsp8C3a"/>
</dbReference>
<gene>
    <name evidence="1" type="ORF">AM571_PA00114</name>
</gene>
<dbReference type="AlphaFoldDB" id="A0A1L5PA05"/>
<keyword evidence="1" id="KW-0614">Plasmid</keyword>
<evidence type="ECO:0000313" key="1">
    <source>
        <dbReference type="EMBL" id="APO77001.1"/>
    </source>
</evidence>
<geneLocation type="plasmid" evidence="2">
    <name>prsp8c3a</name>
</geneLocation>
<name>A0A1L5PA05_RHIET</name>
<protein>
    <submittedName>
        <fullName evidence="1">Uncharacterized protein</fullName>
    </submittedName>
</protein>
<organism evidence="1 2">
    <name type="scientific">Rhizobium etli 8C-3</name>
    <dbReference type="NCBI Taxonomy" id="538025"/>
    <lineage>
        <taxon>Bacteria</taxon>
        <taxon>Pseudomonadati</taxon>
        <taxon>Pseudomonadota</taxon>
        <taxon>Alphaproteobacteria</taxon>
        <taxon>Hyphomicrobiales</taxon>
        <taxon>Rhizobiaceae</taxon>
        <taxon>Rhizobium/Agrobacterium group</taxon>
        <taxon>Rhizobium</taxon>
    </lineage>
</organism>
<dbReference type="EMBL" id="CP017242">
    <property type="protein sequence ID" value="APO77001.1"/>
    <property type="molecule type" value="Genomic_DNA"/>
</dbReference>
<accession>A0A1L5PA05</accession>
<sequence>MGKSSFDPAKSRHHIALLQPNRTEREFNPVTVNQSLSDGRSGAAYGVRVMTVSFTGMERVNDQFPTCCVGCPPASFLSLQSNNKGPQAQALSVSWRLADGMVVRLLY</sequence>
<proteinExistence type="predicted"/>
<evidence type="ECO:0000313" key="2">
    <source>
        <dbReference type="Proteomes" id="UP000185109"/>
    </source>
</evidence>
<reference evidence="1 2" key="1">
    <citation type="submission" date="2016-09" db="EMBL/GenBank/DDBJ databases">
        <title>The complete genome sequences of Rhizobium gallicum, symbiovars gallicum and phaseoli, symbionts associated to common bean (Phaseolus vulgaris).</title>
        <authorList>
            <person name="Bustos P."/>
            <person name="Santamaria R.I."/>
            <person name="Perez-Carrascal O.M."/>
            <person name="Juarez S."/>
            <person name="Lozano L."/>
            <person name="Martinez-Flores I."/>
            <person name="Martinez-Romero E."/>
            <person name="Cevallos M."/>
            <person name="Romero D."/>
            <person name="Davila G."/>
            <person name="Gonzalez V."/>
        </authorList>
    </citation>
    <scope>NUCLEOTIDE SEQUENCE [LARGE SCALE GENOMIC DNA]</scope>
    <source>
        <strain evidence="1 2">8C-3</strain>
        <plasmid evidence="2">Plasmid prsp8c3a</plasmid>
    </source>
</reference>